<keyword evidence="4" id="KW-1185">Reference proteome</keyword>
<reference evidence="3" key="1">
    <citation type="submission" date="2022-06" db="EMBL/GenBank/DDBJ databases">
        <title>Amycolatopsis iheyaensis sp. nov., a new species of the genus Amycolatopsis isolated from soil in Iheya island, Japan.</title>
        <authorList>
            <person name="Ngamcharungchit C."/>
            <person name="Kanto H."/>
            <person name="Take A."/>
            <person name="Intra B."/>
            <person name="Matsumoto A."/>
            <person name="Panbangred W."/>
            <person name="Inahashi Y."/>
        </authorList>
    </citation>
    <scope>NUCLEOTIDE SEQUENCE</scope>
    <source>
        <strain evidence="3">OK19-0408</strain>
    </source>
</reference>
<feature type="compositionally biased region" description="Polar residues" evidence="1">
    <location>
        <begin position="161"/>
        <end position="172"/>
    </location>
</feature>
<keyword evidence="2" id="KW-0472">Membrane</keyword>
<evidence type="ECO:0000313" key="3">
    <source>
        <dbReference type="EMBL" id="MCR6490300.1"/>
    </source>
</evidence>
<accession>A0A9X2SRN0</accession>
<feature type="region of interest" description="Disordered" evidence="1">
    <location>
        <begin position="43"/>
        <end position="75"/>
    </location>
</feature>
<feature type="region of interest" description="Disordered" evidence="1">
    <location>
        <begin position="132"/>
        <end position="191"/>
    </location>
</feature>
<proteinExistence type="predicted"/>
<evidence type="ECO:0000256" key="1">
    <source>
        <dbReference type="SAM" id="MobiDB-lite"/>
    </source>
</evidence>
<dbReference type="AlphaFoldDB" id="A0A9X2SRN0"/>
<comment type="caution">
    <text evidence="3">The sequence shown here is derived from an EMBL/GenBank/DDBJ whole genome shotgun (WGS) entry which is preliminary data.</text>
</comment>
<organism evidence="3 4">
    <name type="scientific">Amycolatopsis iheyensis</name>
    <dbReference type="NCBI Taxonomy" id="2945988"/>
    <lineage>
        <taxon>Bacteria</taxon>
        <taxon>Bacillati</taxon>
        <taxon>Actinomycetota</taxon>
        <taxon>Actinomycetes</taxon>
        <taxon>Pseudonocardiales</taxon>
        <taxon>Pseudonocardiaceae</taxon>
        <taxon>Amycolatopsis</taxon>
    </lineage>
</organism>
<feature type="compositionally biased region" description="Basic and acidic residues" evidence="1">
    <location>
        <begin position="54"/>
        <end position="65"/>
    </location>
</feature>
<dbReference type="EMBL" id="JAMXQV010000043">
    <property type="protein sequence ID" value="MCR6490300.1"/>
    <property type="molecule type" value="Genomic_DNA"/>
</dbReference>
<sequence>MLDRQRTRRETPHAVRVEDVIPAEILDGVGDADRDYLEQVFRDPQRFVPQRPEAGQREPEQREQAQAEAAGDPESRFARRAKLAGLVAAGALVAGAVVAAPMLTSAHRAVSADGQSTPAGFTGAAELGGLAVPQHQAGGGTPEQHGPATSSTHSGGGPSAAESTGGSPQPQAETAKADAVPDKAADQRSASRKIDAVKQFYAAIAQNPAGALAQLSPTLADGAAGELVRTWSSMDAIDVQEGDTQINPDGSILAVATLRRPDGGLVRVTQLFRVADTGGLITEAELVSAQYM</sequence>
<gene>
    <name evidence="3" type="ORF">M8542_46590</name>
</gene>
<protein>
    <submittedName>
        <fullName evidence="3">Uncharacterized protein</fullName>
    </submittedName>
</protein>
<keyword evidence="2" id="KW-1133">Transmembrane helix</keyword>
<dbReference type="Proteomes" id="UP001144096">
    <property type="component" value="Unassembled WGS sequence"/>
</dbReference>
<evidence type="ECO:0000313" key="4">
    <source>
        <dbReference type="Proteomes" id="UP001144096"/>
    </source>
</evidence>
<feature type="transmembrane region" description="Helical" evidence="2">
    <location>
        <begin position="83"/>
        <end position="103"/>
    </location>
</feature>
<feature type="compositionally biased region" description="Basic and acidic residues" evidence="1">
    <location>
        <begin position="175"/>
        <end position="186"/>
    </location>
</feature>
<name>A0A9X2SRN0_9PSEU</name>
<keyword evidence="2" id="KW-0812">Transmembrane</keyword>
<dbReference type="RefSeq" id="WP_257926864.1">
    <property type="nucleotide sequence ID" value="NZ_JAMXQV010000043.1"/>
</dbReference>
<evidence type="ECO:0000256" key="2">
    <source>
        <dbReference type="SAM" id="Phobius"/>
    </source>
</evidence>